<evidence type="ECO:0000313" key="2">
    <source>
        <dbReference type="EMBL" id="KAF2499106.1"/>
    </source>
</evidence>
<keyword evidence="3" id="KW-1185">Reference proteome</keyword>
<feature type="compositionally biased region" description="Acidic residues" evidence="1">
    <location>
        <begin position="274"/>
        <end position="285"/>
    </location>
</feature>
<organism evidence="2 3">
    <name type="scientific">Lophium mytilinum</name>
    <dbReference type="NCBI Taxonomy" id="390894"/>
    <lineage>
        <taxon>Eukaryota</taxon>
        <taxon>Fungi</taxon>
        <taxon>Dikarya</taxon>
        <taxon>Ascomycota</taxon>
        <taxon>Pezizomycotina</taxon>
        <taxon>Dothideomycetes</taxon>
        <taxon>Pleosporomycetidae</taxon>
        <taxon>Mytilinidiales</taxon>
        <taxon>Mytilinidiaceae</taxon>
        <taxon>Lophium</taxon>
    </lineage>
</organism>
<evidence type="ECO:0000256" key="1">
    <source>
        <dbReference type="SAM" id="MobiDB-lite"/>
    </source>
</evidence>
<proteinExistence type="predicted"/>
<reference evidence="2" key="1">
    <citation type="journal article" date="2020" name="Stud. Mycol.">
        <title>101 Dothideomycetes genomes: a test case for predicting lifestyles and emergence of pathogens.</title>
        <authorList>
            <person name="Haridas S."/>
            <person name="Albert R."/>
            <person name="Binder M."/>
            <person name="Bloem J."/>
            <person name="Labutti K."/>
            <person name="Salamov A."/>
            <person name="Andreopoulos B."/>
            <person name="Baker S."/>
            <person name="Barry K."/>
            <person name="Bills G."/>
            <person name="Bluhm B."/>
            <person name="Cannon C."/>
            <person name="Castanera R."/>
            <person name="Culley D."/>
            <person name="Daum C."/>
            <person name="Ezra D."/>
            <person name="Gonzalez J."/>
            <person name="Henrissat B."/>
            <person name="Kuo A."/>
            <person name="Liang C."/>
            <person name="Lipzen A."/>
            <person name="Lutzoni F."/>
            <person name="Magnuson J."/>
            <person name="Mondo S."/>
            <person name="Nolan M."/>
            <person name="Ohm R."/>
            <person name="Pangilinan J."/>
            <person name="Park H.-J."/>
            <person name="Ramirez L."/>
            <person name="Alfaro M."/>
            <person name="Sun H."/>
            <person name="Tritt A."/>
            <person name="Yoshinaga Y."/>
            <person name="Zwiers L.-H."/>
            <person name="Turgeon B."/>
            <person name="Goodwin S."/>
            <person name="Spatafora J."/>
            <person name="Crous P."/>
            <person name="Grigoriev I."/>
        </authorList>
    </citation>
    <scope>NUCLEOTIDE SEQUENCE</scope>
    <source>
        <strain evidence="2">CBS 269.34</strain>
    </source>
</reference>
<dbReference type="AlphaFoldDB" id="A0A6A6R3N3"/>
<sequence>MGLSLEYGVKKVNKFPAMQTVKHNVPMGLSLEDGVKKPTKATKATASKCPGCWREKYLWCPETLYQFPLRLLHRPWREDREDARSSPEDRMTALPATGTRFIIPFFILGSKDEHWSELPRRSTVCLDWAARLEHFRNVRSSRAFGSYRDNKRHAKKISVCASRGVHIISEWKAATIDDSDSSISGEDNSTRSVSTSEITTFFSRRRGVPGCFSSPDIPVLAGKAINQARDEYCKQWRALTYRLGFPGVPDPLDAPIPHGKGYGAKRARIRDQNDDLQEVFSEEEE</sequence>
<name>A0A6A6R3N3_9PEZI</name>
<accession>A0A6A6R3N3</accession>
<feature type="region of interest" description="Disordered" evidence="1">
    <location>
        <begin position="252"/>
        <end position="285"/>
    </location>
</feature>
<evidence type="ECO:0000313" key="3">
    <source>
        <dbReference type="Proteomes" id="UP000799750"/>
    </source>
</evidence>
<dbReference type="Proteomes" id="UP000799750">
    <property type="component" value="Unassembled WGS sequence"/>
</dbReference>
<dbReference type="EMBL" id="MU004184">
    <property type="protein sequence ID" value="KAF2499106.1"/>
    <property type="molecule type" value="Genomic_DNA"/>
</dbReference>
<protein>
    <submittedName>
        <fullName evidence="2">Uncharacterized protein</fullName>
    </submittedName>
</protein>
<gene>
    <name evidence="2" type="ORF">BU16DRAFT_535506</name>
</gene>